<comment type="caution">
    <text evidence="3">The sequence shown here is derived from an EMBL/GenBank/DDBJ whole genome shotgun (WGS) entry which is preliminary data.</text>
</comment>
<feature type="chain" id="PRO_5046951929" evidence="2">
    <location>
        <begin position="22"/>
        <end position="1250"/>
    </location>
</feature>
<evidence type="ECO:0000313" key="3">
    <source>
        <dbReference type="EMBL" id="MFD2259842.1"/>
    </source>
</evidence>
<keyword evidence="1" id="KW-0472">Membrane</keyword>
<organism evidence="3 4">
    <name type="scientific">Chelativorans composti</name>
    <dbReference type="NCBI Taxonomy" id="768533"/>
    <lineage>
        <taxon>Bacteria</taxon>
        <taxon>Pseudomonadati</taxon>
        <taxon>Pseudomonadota</taxon>
        <taxon>Alphaproteobacteria</taxon>
        <taxon>Hyphomicrobiales</taxon>
        <taxon>Phyllobacteriaceae</taxon>
        <taxon>Chelativorans</taxon>
    </lineage>
</organism>
<dbReference type="Proteomes" id="UP001597373">
    <property type="component" value="Unassembled WGS sequence"/>
</dbReference>
<gene>
    <name evidence="3" type="ORF">ACFSMZ_08695</name>
</gene>
<feature type="signal peptide" evidence="2">
    <location>
        <begin position="1"/>
        <end position="21"/>
    </location>
</feature>
<proteinExistence type="predicted"/>
<evidence type="ECO:0000256" key="2">
    <source>
        <dbReference type="SAM" id="SignalP"/>
    </source>
</evidence>
<feature type="transmembrane region" description="Helical" evidence="1">
    <location>
        <begin position="12"/>
        <end position="32"/>
    </location>
</feature>
<protein>
    <submittedName>
        <fullName evidence="3">TonB-dependent receptor</fullName>
    </submittedName>
</protein>
<dbReference type="EMBL" id="JBHUIR010000029">
    <property type="protein sequence ID" value="MFD2259842.1"/>
    <property type="molecule type" value="Genomic_DNA"/>
</dbReference>
<keyword evidence="2" id="KW-0732">Signal</keyword>
<sequence>MDIGILDIVRKRLLFASTAMAAVMLVATGYTADLDEKIIEKGSVELDHNCSDDRCEPPRMRGKMYDNSAVGRLPITPNLEQETPEDYLAVPFRISVDGQLVDESGNIVGGSTFGSNPDDPHVFKQRKTDVDLAAVDIQLKFDGLDQKPLLNVSTVPIRRAYAAGETVSFLATSNYSAFISRAEIRVYREGNMEDCIAILPVGITGVADWTMPDGPEKEFTYVLRVYDDAGRFDETIPLSLVRSESHAASDSSNAVAPGMAEDRTAFRNIPVHGGAVTVYGKNVPEGYSVTIFNEPVPVDANGSFVAQRILPPGDHVVDIGIDGPMKGGGLYFSRDVNIPTNEWFYVALVEATIGKQTGDPGIEDVREGEFDKIYKKGRIAFYLKGKVKGEYLLTAAADTGEDDLKNLFRNLDAKSAREFLKRIDPDKYYLVYGDDSTWVEDAPTKGKFYVRLERGDSHVLWGNYKTQITGTSFMASSRGLYGANVVIKSDGQTSYGEKKTEITAYGALPDTVPQTDEFLGTGGSTYFLRRQDILIGSETVIVEVRDDVSGCVVERKYLVQGEDYTFDHIQGVIILKRPLSSSTLGLGPVRSGALGGEKQYLVVSYEYIPRARDTKDYAYGGRVQRWLGDSVRVGITGNAERIQQSKGNAVGADILVRRSQSTYVEAEVARTTGANSVVARSTDGGLTITEGSGTTGRSALGWRIGGQVDMADIRRFGLETGKVGGYYEKKQDGFASLSERLNASKRVWGAHAALPVTASLDVGGSLDDLKDGNGQRRRDTKVTSSWEMTPQWKITAGVTHTNIHSPTAIAAGKSGYDGNRIDVGLRLDFIQSEDYTYYVFGQHTLVRKNDIGKNDRGGIGAEIRLTEKLTAEGEVSYGRTGIGALAGLNYHATADDHYYIGYRLDPDRAYDISRSDLLEGRDLGSLVGGVRKRIDEVTTAYAESNFDIFGRKRSLAQTYGVVYTPNALWSFDAGAEVGRIRDDRINPATNLEYADFDRYAGSFAVAYNDEEAGLSARTRAEARMERSDDNTRNVNTYALSTSAAWQHDESGRLLVSGDAVLSQSEAGAYYNGDYIEGSIGYAYRPVTHDRLNALFRYTFLYDLPTLGQVPAASSAAAGPMQRSHIVSADVNYDLLPWLTVGGKYGARIGEVAVRNDSTKTIGAWQQSSAHLGVVRADLHVVKNWDALLEARAFFTPAVKSVDYGLLAALYRYIGNNFKVGAGYNFGRFSDDLRDLTLHDKGPFLNIVGKF</sequence>
<reference evidence="4" key="1">
    <citation type="journal article" date="2019" name="Int. J. Syst. Evol. Microbiol.">
        <title>The Global Catalogue of Microorganisms (GCM) 10K type strain sequencing project: providing services to taxonomists for standard genome sequencing and annotation.</title>
        <authorList>
            <consortium name="The Broad Institute Genomics Platform"/>
            <consortium name="The Broad Institute Genome Sequencing Center for Infectious Disease"/>
            <person name="Wu L."/>
            <person name="Ma J."/>
        </authorList>
    </citation>
    <scope>NUCLEOTIDE SEQUENCE [LARGE SCALE GENOMIC DNA]</scope>
    <source>
        <strain evidence="4">KCTC 23707</strain>
    </source>
</reference>
<keyword evidence="4" id="KW-1185">Reference proteome</keyword>
<keyword evidence="3" id="KW-0675">Receptor</keyword>
<keyword evidence="1" id="KW-0812">Transmembrane</keyword>
<evidence type="ECO:0000313" key="4">
    <source>
        <dbReference type="Proteomes" id="UP001597373"/>
    </source>
</evidence>
<dbReference type="RefSeq" id="WP_345097712.1">
    <property type="nucleotide sequence ID" value="NZ_BAABGS010000008.1"/>
</dbReference>
<name>A0ABW5DG02_9HYPH</name>
<keyword evidence="1" id="KW-1133">Transmembrane helix</keyword>
<evidence type="ECO:0000256" key="1">
    <source>
        <dbReference type="SAM" id="Phobius"/>
    </source>
</evidence>
<accession>A0ABW5DG02</accession>